<dbReference type="PROSITE" id="PS51154">
    <property type="entry name" value="MACRO"/>
    <property type="match status" value="1"/>
</dbReference>
<protein>
    <submittedName>
        <fullName evidence="3">Macro domain-containing protein</fullName>
    </submittedName>
</protein>
<dbReference type="SUPFAM" id="SSF52949">
    <property type="entry name" value="Macro domain-like"/>
    <property type="match status" value="1"/>
</dbReference>
<proteinExistence type="predicted"/>
<dbReference type="Proteomes" id="UP000672027">
    <property type="component" value="Chromosome"/>
</dbReference>
<dbReference type="InterPro" id="IPR043472">
    <property type="entry name" value="Macro_dom-like"/>
</dbReference>
<feature type="domain" description="Macro" evidence="2">
    <location>
        <begin position="1"/>
        <end position="155"/>
    </location>
</feature>
<comment type="catalytic activity">
    <reaction evidence="1">
        <text>an N-(ADP-alpha-D-ribosyl)-thymidine in DNA + H2O = a thymidine in DNA + ADP-D-ribose</text>
        <dbReference type="Rhea" id="RHEA:71655"/>
        <dbReference type="Rhea" id="RHEA-COMP:13556"/>
        <dbReference type="Rhea" id="RHEA-COMP:18051"/>
        <dbReference type="ChEBI" id="CHEBI:15377"/>
        <dbReference type="ChEBI" id="CHEBI:57967"/>
        <dbReference type="ChEBI" id="CHEBI:137386"/>
        <dbReference type="ChEBI" id="CHEBI:191199"/>
    </reaction>
    <physiologicalReaction direction="left-to-right" evidence="1">
        <dbReference type="Rhea" id="RHEA:71656"/>
    </physiologicalReaction>
</comment>
<dbReference type="PANTHER" id="PTHR12521">
    <property type="entry name" value="PROTEIN C6ORF130"/>
    <property type="match status" value="1"/>
</dbReference>
<dbReference type="Gene3D" id="3.40.220.10">
    <property type="entry name" value="Leucine Aminopeptidase, subunit E, domain 1"/>
    <property type="match status" value="1"/>
</dbReference>
<evidence type="ECO:0000256" key="1">
    <source>
        <dbReference type="ARBA" id="ARBA00035885"/>
    </source>
</evidence>
<dbReference type="InterPro" id="IPR050892">
    <property type="entry name" value="ADP-ribose_metab_enzymes"/>
</dbReference>
<organism evidence="3 4">
    <name type="scientific">Candidatus Thiothrix anitrata</name>
    <dbReference type="NCBI Taxonomy" id="2823902"/>
    <lineage>
        <taxon>Bacteria</taxon>
        <taxon>Pseudomonadati</taxon>
        <taxon>Pseudomonadota</taxon>
        <taxon>Gammaproteobacteria</taxon>
        <taxon>Thiotrichales</taxon>
        <taxon>Thiotrichaceae</taxon>
        <taxon>Thiothrix</taxon>
    </lineage>
</organism>
<dbReference type="InterPro" id="IPR002589">
    <property type="entry name" value="Macro_dom"/>
</dbReference>
<dbReference type="Pfam" id="PF01661">
    <property type="entry name" value="Macro"/>
    <property type="match status" value="1"/>
</dbReference>
<sequence>MIQYVSGNLLEADVEALINTVNCVGVMGKGIALQFKQAFPANFDDYAKACRSKTIQTGKMHVFATGNMVNPRFIINFPTKNHWREASRMEYIEQGLLDLKRVIVANGIRSIAVPPLGCGNGGLEWRSVQAKIEQALSDMDGVDVWVYPPNEAPAPDQMPIKTSQPAMTRSRALFIKLIELYSQPGYRLSLLEVQKLAYFLQVAGEPLRLNYTKHLYGPYADNLNHVLQRMEGHFIRGYGDRSKDSQIYLLAGAVQQAEQFLADDAEAELRLQQVSQLIEGFETPYGMELLATVHWVADENKTADNAVIKQGVTGWNARKAKLMHPKHIDKALDRLKIQAW</sequence>
<dbReference type="EMBL" id="CP072800">
    <property type="protein sequence ID" value="QTR51306.1"/>
    <property type="molecule type" value="Genomic_DNA"/>
</dbReference>
<dbReference type="SMART" id="SM00506">
    <property type="entry name" value="A1pp"/>
    <property type="match status" value="1"/>
</dbReference>
<gene>
    <name evidence="3" type="ORF">J8380_07095</name>
</gene>
<dbReference type="CDD" id="cd02901">
    <property type="entry name" value="Macro_Poa1p-like"/>
    <property type="match status" value="1"/>
</dbReference>
<name>A0ABX7X606_9GAMM</name>
<evidence type="ECO:0000259" key="2">
    <source>
        <dbReference type="PROSITE" id="PS51154"/>
    </source>
</evidence>
<evidence type="ECO:0000313" key="4">
    <source>
        <dbReference type="Proteomes" id="UP000672027"/>
    </source>
</evidence>
<evidence type="ECO:0000313" key="3">
    <source>
        <dbReference type="EMBL" id="QTR51306.1"/>
    </source>
</evidence>
<dbReference type="RefSeq" id="WP_210229606.1">
    <property type="nucleotide sequence ID" value="NZ_CP072800.1"/>
</dbReference>
<dbReference type="PANTHER" id="PTHR12521:SF0">
    <property type="entry name" value="ADP-RIBOSE GLYCOHYDROLASE OARD1"/>
    <property type="match status" value="1"/>
</dbReference>
<keyword evidence="4" id="KW-1185">Reference proteome</keyword>
<reference evidence="3 4" key="1">
    <citation type="submission" date="2021-04" db="EMBL/GenBank/DDBJ databases">
        <title>Genomics, taxonomy and metabolism of representatives of sulfur bacteria of the genus Thiothrix: Thiothrix fructosivorans QT, Thiothrix unzii A1T and three new species, Thiothrix subterranea sp. nov., Thiothrix litoralis sp. nov. and 'Candidatus Thiothrix anitrata' sp. nov.</title>
        <authorList>
            <person name="Ravin N.V."/>
            <person name="Smolyakov D."/>
            <person name="Rudenko T.S."/>
            <person name="Mardanov A.V."/>
            <person name="Beletsky A.V."/>
            <person name="Markov N.D."/>
            <person name="Fomenkov A.I."/>
            <person name="Roberts R.J."/>
            <person name="Karnachuk O.V."/>
            <person name="Novikov A."/>
            <person name="Grabovich M.Y."/>
        </authorList>
    </citation>
    <scope>NUCLEOTIDE SEQUENCE [LARGE SCALE GENOMIC DNA]</scope>
    <source>
        <strain evidence="3 4">A52</strain>
    </source>
</reference>
<accession>A0ABX7X606</accession>